<dbReference type="PROSITE" id="PS51732">
    <property type="entry name" value="ASN_GLN_ASE_3"/>
    <property type="match status" value="1"/>
</dbReference>
<reference evidence="11" key="1">
    <citation type="journal article" date="2011" name="Genome Res.">
        <title>Phylogeny-wide analysis of social amoeba genomes highlights ancient origins for complex intercellular communication.</title>
        <authorList>
            <person name="Heidel A.J."/>
            <person name="Lawal H.M."/>
            <person name="Felder M."/>
            <person name="Schilde C."/>
            <person name="Helps N.R."/>
            <person name="Tunggal B."/>
            <person name="Rivero F."/>
            <person name="John U."/>
            <person name="Schleicher M."/>
            <person name="Eichinger L."/>
            <person name="Platzer M."/>
            <person name="Noegel A.A."/>
            <person name="Schaap P."/>
            <person name="Gloeckner G."/>
        </authorList>
    </citation>
    <scope>NUCLEOTIDE SEQUENCE [LARGE SCALE GENOMIC DNA]</scope>
    <source>
        <strain evidence="11">SH3</strain>
    </source>
</reference>
<dbReference type="CDD" id="cd08963">
    <property type="entry name" value="L-asparaginase_I"/>
    <property type="match status" value="1"/>
</dbReference>
<dbReference type="Pfam" id="PF17763">
    <property type="entry name" value="Asparaginase_C"/>
    <property type="match status" value="1"/>
</dbReference>
<dbReference type="EMBL" id="GL883007">
    <property type="protein sequence ID" value="EGG24012.1"/>
    <property type="molecule type" value="Genomic_DNA"/>
</dbReference>
<dbReference type="OrthoDB" id="427002at2759"/>
<dbReference type="PIRSF" id="PIRSF001220">
    <property type="entry name" value="L-ASNase_gatD"/>
    <property type="match status" value="1"/>
</dbReference>
<dbReference type="SMART" id="SM00870">
    <property type="entry name" value="Asparaginase"/>
    <property type="match status" value="1"/>
</dbReference>
<dbReference type="Gene3D" id="3.40.50.1170">
    <property type="entry name" value="L-asparaginase, N-terminal domain"/>
    <property type="match status" value="1"/>
</dbReference>
<protein>
    <recommendedName>
        <fullName evidence="2">asparaginase</fullName>
        <ecNumber evidence="2">3.5.1.1</ecNumber>
    </recommendedName>
</protein>
<organism evidence="10 11">
    <name type="scientific">Cavenderia fasciculata</name>
    <name type="common">Slime mold</name>
    <name type="synonym">Dictyostelium fasciculatum</name>
    <dbReference type="NCBI Taxonomy" id="261658"/>
    <lineage>
        <taxon>Eukaryota</taxon>
        <taxon>Amoebozoa</taxon>
        <taxon>Evosea</taxon>
        <taxon>Eumycetozoa</taxon>
        <taxon>Dictyostelia</taxon>
        <taxon>Acytosteliales</taxon>
        <taxon>Cavenderiaceae</taxon>
        <taxon>Cavenderia</taxon>
    </lineage>
</organism>
<dbReference type="NCBIfam" id="TIGR00519">
    <property type="entry name" value="asnASE_I"/>
    <property type="match status" value="1"/>
</dbReference>
<dbReference type="FunFam" id="3.40.50.1170:FF:000001">
    <property type="entry name" value="L-asparaginase 2"/>
    <property type="match status" value="1"/>
</dbReference>
<comment type="similarity">
    <text evidence="1">Belongs to the asparaginase 1 family.</text>
</comment>
<dbReference type="GeneID" id="14876466"/>
<dbReference type="STRING" id="1054147.F4PK88"/>
<dbReference type="KEGG" id="dfa:DFA_06150"/>
<dbReference type="Gene3D" id="3.40.50.40">
    <property type="match status" value="1"/>
</dbReference>
<evidence type="ECO:0000256" key="2">
    <source>
        <dbReference type="ARBA" id="ARBA00012920"/>
    </source>
</evidence>
<dbReference type="EC" id="3.5.1.1" evidence="2"/>
<name>F4PK88_CACFS</name>
<dbReference type="InterPro" id="IPR027474">
    <property type="entry name" value="L-asparaginase_N"/>
</dbReference>
<dbReference type="AlphaFoldDB" id="F4PK88"/>
<dbReference type="InterPro" id="IPR006033">
    <property type="entry name" value="AsnA_fam"/>
</dbReference>
<dbReference type="GO" id="GO:0004067">
    <property type="term" value="F:asparaginase activity"/>
    <property type="evidence" value="ECO:0007669"/>
    <property type="project" value="UniProtKB-UniRule"/>
</dbReference>
<dbReference type="GO" id="GO:0009066">
    <property type="term" value="P:aspartate family amino acid metabolic process"/>
    <property type="evidence" value="ECO:0007669"/>
    <property type="project" value="UniProtKB-ARBA"/>
</dbReference>
<evidence type="ECO:0000256" key="4">
    <source>
        <dbReference type="ARBA" id="ARBA00049366"/>
    </source>
</evidence>
<feature type="domain" description="L-asparaginase N-terminal" evidence="8">
    <location>
        <begin position="43"/>
        <end position="231"/>
    </location>
</feature>
<dbReference type="PANTHER" id="PTHR11707:SF28">
    <property type="entry name" value="60 KDA LYSOPHOSPHOLIPASE"/>
    <property type="match status" value="1"/>
</dbReference>
<dbReference type="InterPro" id="IPR027475">
    <property type="entry name" value="Asparaginase/glutaminase_AS2"/>
</dbReference>
<accession>F4PK88</accession>
<evidence type="ECO:0000256" key="6">
    <source>
        <dbReference type="PIRSR" id="PIRSR001220-2"/>
    </source>
</evidence>
<evidence type="ECO:0000256" key="5">
    <source>
        <dbReference type="PIRSR" id="PIRSR001220-1"/>
    </source>
</evidence>
<keyword evidence="11" id="KW-1185">Reference proteome</keyword>
<feature type="binding site" evidence="6">
    <location>
        <position position="99"/>
    </location>
    <ligand>
        <name>substrate</name>
    </ligand>
</feature>
<evidence type="ECO:0000313" key="10">
    <source>
        <dbReference type="EMBL" id="EGG24012.1"/>
    </source>
</evidence>
<evidence type="ECO:0000259" key="9">
    <source>
        <dbReference type="Pfam" id="PF17763"/>
    </source>
</evidence>
<feature type="domain" description="Asparaginase/glutaminase C-terminal" evidence="9">
    <location>
        <begin position="250"/>
        <end position="366"/>
    </location>
</feature>
<dbReference type="Pfam" id="PF00710">
    <property type="entry name" value="Asparaginase"/>
    <property type="match status" value="1"/>
</dbReference>
<dbReference type="InterPro" id="IPR040919">
    <property type="entry name" value="Asparaginase_C"/>
</dbReference>
<sequence length="389" mass="43450">MITEQVLHNSHSEDDNKVHIETFSLRGSVAGAPKNRTIRQPSVFIIYTGGTLGMKRDPITQALRPEPNFLNEQLASLQEMKSPDMPRYTLYEFEHPVDSSDMDHDDWIKIARLVEKNYYDYDGFVVIHGTDTMAYTASALAFMLENLGKPIVLTGSQIPFGDIINDARRNLITAIMFAGKIDIPEVCIFFNNQLIRGCRSRKIDSWSLAAFESPNCLPLATLGMEIKVNSDVVLNQPKGRFRLYENMSKNVAVLHLVPGFSDECVENLLKPPLEGLIIQSYGSGNAPAKKRAFLDHIVTAVKRGVVVVVCSQCVRGTVNLKYYETGKSLLDAGAVSGMDMTVEAAATKLGWLLSIGLPTEQVRQLMEKDLRGELTVKPMTGPKYYYYHH</sequence>
<evidence type="ECO:0000259" key="8">
    <source>
        <dbReference type="Pfam" id="PF00710"/>
    </source>
</evidence>
<dbReference type="InterPro" id="IPR006034">
    <property type="entry name" value="Asparaginase/glutaminase-like"/>
</dbReference>
<feature type="active site" evidence="7">
    <location>
        <position position="130"/>
    </location>
</feature>
<dbReference type="Proteomes" id="UP000007797">
    <property type="component" value="Unassembled WGS sequence"/>
</dbReference>
<evidence type="ECO:0000256" key="3">
    <source>
        <dbReference type="ARBA" id="ARBA00022801"/>
    </source>
</evidence>
<dbReference type="PROSITE" id="PS00917">
    <property type="entry name" value="ASN_GLN_ASE_2"/>
    <property type="match status" value="1"/>
</dbReference>
<dbReference type="RefSeq" id="XP_004361863.1">
    <property type="nucleotide sequence ID" value="XM_004361806.1"/>
</dbReference>
<dbReference type="OMA" id="CEDMLPE"/>
<dbReference type="SUPFAM" id="SSF53774">
    <property type="entry name" value="Glutaminase/Asparaginase"/>
    <property type="match status" value="1"/>
</dbReference>
<dbReference type="FunFam" id="3.40.50.40:FF:000001">
    <property type="entry name" value="L-asparaginase 1"/>
    <property type="match status" value="1"/>
</dbReference>
<feature type="binding site" evidence="6">
    <location>
        <begin position="130"/>
        <end position="131"/>
    </location>
    <ligand>
        <name>substrate</name>
    </ligand>
</feature>
<dbReference type="InterPro" id="IPR037152">
    <property type="entry name" value="L-asparaginase_N_sf"/>
</dbReference>
<dbReference type="SMR" id="F4PK88"/>
<proteinExistence type="inferred from homology"/>
<dbReference type="PANTHER" id="PTHR11707">
    <property type="entry name" value="L-ASPARAGINASE"/>
    <property type="match status" value="1"/>
</dbReference>
<gene>
    <name evidence="10" type="primary">aspA</name>
    <name evidence="10" type="ORF">DFA_06150</name>
</gene>
<evidence type="ECO:0000256" key="7">
    <source>
        <dbReference type="PROSITE-ProRule" id="PRU10100"/>
    </source>
</evidence>
<dbReference type="PIRSF" id="PIRSF500176">
    <property type="entry name" value="L_ASNase"/>
    <property type="match status" value="1"/>
</dbReference>
<feature type="active site" description="O-isoaspartyl threonine intermediate" evidence="5">
    <location>
        <position position="51"/>
    </location>
</feature>
<dbReference type="InterPro" id="IPR027473">
    <property type="entry name" value="L-asparaginase_C"/>
</dbReference>
<keyword evidence="3" id="KW-0378">Hydrolase</keyword>
<dbReference type="InterPro" id="IPR036152">
    <property type="entry name" value="Asp/glu_Ase-like_sf"/>
</dbReference>
<comment type="catalytic activity">
    <reaction evidence="4">
        <text>L-asparagine + H2O = L-aspartate + NH4(+)</text>
        <dbReference type="Rhea" id="RHEA:21016"/>
        <dbReference type="ChEBI" id="CHEBI:15377"/>
        <dbReference type="ChEBI" id="CHEBI:28938"/>
        <dbReference type="ChEBI" id="CHEBI:29991"/>
        <dbReference type="ChEBI" id="CHEBI:58048"/>
        <dbReference type="EC" id="3.5.1.1"/>
    </reaction>
</comment>
<dbReference type="PRINTS" id="PR00139">
    <property type="entry name" value="ASNGLNASE"/>
</dbReference>
<evidence type="ECO:0000256" key="1">
    <source>
        <dbReference type="ARBA" id="ARBA00010518"/>
    </source>
</evidence>
<dbReference type="SFLD" id="SFLDS00057">
    <property type="entry name" value="Glutaminase/Asparaginase"/>
    <property type="match status" value="1"/>
</dbReference>
<dbReference type="InterPro" id="IPR041725">
    <property type="entry name" value="L-asparaginase_I"/>
</dbReference>
<evidence type="ECO:0000313" key="11">
    <source>
        <dbReference type="Proteomes" id="UP000007797"/>
    </source>
</evidence>